<dbReference type="PANTHER" id="PTHR30221:SF1">
    <property type="entry name" value="SMALL-CONDUCTANCE MECHANOSENSITIVE CHANNEL"/>
    <property type="match status" value="1"/>
</dbReference>
<dbReference type="InterPro" id="IPR011014">
    <property type="entry name" value="MscS_channel_TM-2"/>
</dbReference>
<dbReference type="Pfam" id="PF21088">
    <property type="entry name" value="MS_channel_1st"/>
    <property type="match status" value="1"/>
</dbReference>
<keyword evidence="4 7" id="KW-0812">Transmembrane</keyword>
<dbReference type="PANTHER" id="PTHR30221">
    <property type="entry name" value="SMALL-CONDUCTANCE MECHANOSENSITIVE CHANNEL"/>
    <property type="match status" value="1"/>
</dbReference>
<protein>
    <submittedName>
        <fullName evidence="11">Mechanosensitive ion channel</fullName>
    </submittedName>
</protein>
<dbReference type="GO" id="GO:0005886">
    <property type="term" value="C:plasma membrane"/>
    <property type="evidence" value="ECO:0007669"/>
    <property type="project" value="UniProtKB-SubCell"/>
</dbReference>
<dbReference type="RefSeq" id="WP_205721516.1">
    <property type="nucleotide sequence ID" value="NZ_CP070608.1"/>
</dbReference>
<keyword evidence="12" id="KW-1185">Reference proteome</keyword>
<dbReference type="InterPro" id="IPR010920">
    <property type="entry name" value="LSM_dom_sf"/>
</dbReference>
<organism evidence="11 12">
    <name type="scientific">Fulvivirga lutea</name>
    <dbReference type="NCBI Taxonomy" id="2810512"/>
    <lineage>
        <taxon>Bacteria</taxon>
        <taxon>Pseudomonadati</taxon>
        <taxon>Bacteroidota</taxon>
        <taxon>Cytophagia</taxon>
        <taxon>Cytophagales</taxon>
        <taxon>Fulvivirgaceae</taxon>
        <taxon>Fulvivirga</taxon>
    </lineage>
</organism>
<gene>
    <name evidence="11" type="ORF">JR347_15605</name>
</gene>
<feature type="domain" description="Mechanosensitive ion channel MscS C-terminal" evidence="9">
    <location>
        <begin position="177"/>
        <end position="259"/>
    </location>
</feature>
<dbReference type="EMBL" id="CP070608">
    <property type="protein sequence ID" value="QSE97003.1"/>
    <property type="molecule type" value="Genomic_DNA"/>
</dbReference>
<dbReference type="Gene3D" id="2.30.30.60">
    <property type="match status" value="1"/>
</dbReference>
<evidence type="ECO:0000259" key="10">
    <source>
        <dbReference type="Pfam" id="PF21088"/>
    </source>
</evidence>
<dbReference type="Pfam" id="PF21082">
    <property type="entry name" value="MS_channel_3rd"/>
    <property type="match status" value="1"/>
</dbReference>
<evidence type="ECO:0000313" key="12">
    <source>
        <dbReference type="Proteomes" id="UP000662783"/>
    </source>
</evidence>
<keyword evidence="6 7" id="KW-0472">Membrane</keyword>
<dbReference type="GO" id="GO:0008381">
    <property type="term" value="F:mechanosensitive monoatomic ion channel activity"/>
    <property type="evidence" value="ECO:0007669"/>
    <property type="project" value="InterPro"/>
</dbReference>
<dbReference type="Pfam" id="PF05552">
    <property type="entry name" value="MS_channel_1st_1"/>
    <property type="match status" value="1"/>
</dbReference>
<dbReference type="Proteomes" id="UP000662783">
    <property type="component" value="Chromosome"/>
</dbReference>
<name>A0A974WEP9_9BACT</name>
<dbReference type="KEGG" id="fuv:JR347_15605"/>
<dbReference type="SUPFAM" id="SSF50182">
    <property type="entry name" value="Sm-like ribonucleoproteins"/>
    <property type="match status" value="1"/>
</dbReference>
<dbReference type="PROSITE" id="PS01246">
    <property type="entry name" value="UPF0003"/>
    <property type="match status" value="1"/>
</dbReference>
<sequence length="272" mass="30318">MEIFDKGTDYMSQYAIEYGVPLLKAIAILVIGIWIIKAIRRGVRNSLSKSNVDESLRPFLISLLYNSLLILLILTALSTLGVQMTSFVAIIGAAGLAIGLSLQGTLQNFAGGVILLTLRPFKVGDYIDGAGYSGTVQSIQIFQTLLLTPDNKKIVIPNGKLSNDGIVNYSAEDKRRVDMVFGIGYGDDIKKAKDILVRLCQEDERVLEEPAFRVDVSSLGDSSVNFNVRPWVQTSDYWNVFWDFQEKVKLTFDKEGISIPFPQRDVHIYNEK</sequence>
<dbReference type="AlphaFoldDB" id="A0A974WEP9"/>
<proteinExistence type="inferred from homology"/>
<dbReference type="Gene3D" id="1.10.287.1260">
    <property type="match status" value="1"/>
</dbReference>
<evidence type="ECO:0000256" key="4">
    <source>
        <dbReference type="ARBA" id="ARBA00022692"/>
    </source>
</evidence>
<evidence type="ECO:0000256" key="7">
    <source>
        <dbReference type="SAM" id="Phobius"/>
    </source>
</evidence>
<comment type="similarity">
    <text evidence="2">Belongs to the MscS (TC 1.A.23) family.</text>
</comment>
<keyword evidence="3" id="KW-1003">Cell membrane</keyword>
<dbReference type="SUPFAM" id="SSF82861">
    <property type="entry name" value="Mechanosensitive channel protein MscS (YggB), transmembrane region"/>
    <property type="match status" value="1"/>
</dbReference>
<evidence type="ECO:0000259" key="9">
    <source>
        <dbReference type="Pfam" id="PF21082"/>
    </source>
</evidence>
<dbReference type="Gene3D" id="3.30.70.100">
    <property type="match status" value="1"/>
</dbReference>
<keyword evidence="5 7" id="KW-1133">Transmembrane helix</keyword>
<feature type="transmembrane region" description="Helical" evidence="7">
    <location>
        <begin position="84"/>
        <end position="102"/>
    </location>
</feature>
<dbReference type="InterPro" id="IPR011066">
    <property type="entry name" value="MscS_channel_C_sf"/>
</dbReference>
<dbReference type="InterPro" id="IPR049142">
    <property type="entry name" value="MS_channel_1st"/>
</dbReference>
<evidence type="ECO:0000256" key="2">
    <source>
        <dbReference type="ARBA" id="ARBA00008017"/>
    </source>
</evidence>
<dbReference type="InterPro" id="IPR008910">
    <property type="entry name" value="MSC_TM_helix"/>
</dbReference>
<comment type="subcellular location">
    <subcellularLocation>
        <location evidence="1">Cell membrane</location>
        <topology evidence="1">Multi-pass membrane protein</topology>
    </subcellularLocation>
</comment>
<dbReference type="InterPro" id="IPR049278">
    <property type="entry name" value="MS_channel_C"/>
</dbReference>
<evidence type="ECO:0000256" key="1">
    <source>
        <dbReference type="ARBA" id="ARBA00004651"/>
    </source>
</evidence>
<reference evidence="11" key="1">
    <citation type="submission" date="2021-02" db="EMBL/GenBank/DDBJ databases">
        <title>Fulvivirga sp. S481 isolated from sea water.</title>
        <authorList>
            <person name="Bae S.S."/>
            <person name="Baek K."/>
        </authorList>
    </citation>
    <scope>NUCLEOTIDE SEQUENCE</scope>
    <source>
        <strain evidence="11">S481</strain>
    </source>
</reference>
<feature type="transmembrane region" description="Helical" evidence="7">
    <location>
        <begin position="20"/>
        <end position="39"/>
    </location>
</feature>
<dbReference type="InterPro" id="IPR023408">
    <property type="entry name" value="MscS_beta-dom_sf"/>
</dbReference>
<dbReference type="SUPFAM" id="SSF82689">
    <property type="entry name" value="Mechanosensitive channel protein MscS (YggB), C-terminal domain"/>
    <property type="match status" value="1"/>
</dbReference>
<dbReference type="InterPro" id="IPR006686">
    <property type="entry name" value="MscS_channel_CS"/>
</dbReference>
<evidence type="ECO:0000256" key="3">
    <source>
        <dbReference type="ARBA" id="ARBA00022475"/>
    </source>
</evidence>
<feature type="domain" description="Mechanosensitive ion channel MscS" evidence="8">
    <location>
        <begin position="105"/>
        <end position="170"/>
    </location>
</feature>
<accession>A0A974WEP9</accession>
<evidence type="ECO:0000256" key="5">
    <source>
        <dbReference type="ARBA" id="ARBA00022989"/>
    </source>
</evidence>
<dbReference type="InterPro" id="IPR006685">
    <property type="entry name" value="MscS_channel_2nd"/>
</dbReference>
<evidence type="ECO:0000256" key="6">
    <source>
        <dbReference type="ARBA" id="ARBA00023136"/>
    </source>
</evidence>
<dbReference type="Pfam" id="PF00924">
    <property type="entry name" value="MS_channel_2nd"/>
    <property type="match status" value="1"/>
</dbReference>
<dbReference type="InterPro" id="IPR045275">
    <property type="entry name" value="MscS_archaea/bacteria_type"/>
</dbReference>
<feature type="transmembrane region" description="Helical" evidence="7">
    <location>
        <begin position="59"/>
        <end position="78"/>
    </location>
</feature>
<evidence type="ECO:0000259" key="8">
    <source>
        <dbReference type="Pfam" id="PF00924"/>
    </source>
</evidence>
<evidence type="ECO:0000313" key="11">
    <source>
        <dbReference type="EMBL" id="QSE97003.1"/>
    </source>
</evidence>
<feature type="domain" description="Mechanosensitive ion channel transmembrane helices 2/3" evidence="10">
    <location>
        <begin position="63"/>
        <end position="103"/>
    </location>
</feature>